<dbReference type="KEGG" id="dmm:dnm_085820"/>
<evidence type="ECO:0000313" key="2">
    <source>
        <dbReference type="Proteomes" id="UP000663722"/>
    </source>
</evidence>
<organism evidence="1 2">
    <name type="scientific">Desulfonema magnum</name>
    <dbReference type="NCBI Taxonomy" id="45655"/>
    <lineage>
        <taxon>Bacteria</taxon>
        <taxon>Pseudomonadati</taxon>
        <taxon>Thermodesulfobacteriota</taxon>
        <taxon>Desulfobacteria</taxon>
        <taxon>Desulfobacterales</taxon>
        <taxon>Desulfococcaceae</taxon>
        <taxon>Desulfonema</taxon>
    </lineage>
</organism>
<dbReference type="Proteomes" id="UP000663722">
    <property type="component" value="Chromosome"/>
</dbReference>
<reference evidence="1" key="1">
    <citation type="journal article" date="2021" name="Microb. Physiol.">
        <title>Proteogenomic Insights into the Physiology of Marine, Sulfate-Reducing, Filamentous Desulfonema limicola and Desulfonema magnum.</title>
        <authorList>
            <person name="Schnaars V."/>
            <person name="Wohlbrand L."/>
            <person name="Scheve S."/>
            <person name="Hinrichs C."/>
            <person name="Reinhardt R."/>
            <person name="Rabus R."/>
        </authorList>
    </citation>
    <scope>NUCLEOTIDE SEQUENCE</scope>
    <source>
        <strain evidence="1">4be13</strain>
    </source>
</reference>
<evidence type="ECO:0000313" key="1">
    <source>
        <dbReference type="EMBL" id="QTA92502.1"/>
    </source>
</evidence>
<dbReference type="EMBL" id="CP061800">
    <property type="protein sequence ID" value="QTA92502.1"/>
    <property type="molecule type" value="Genomic_DNA"/>
</dbReference>
<accession>A0A975GT08</accession>
<proteinExistence type="predicted"/>
<keyword evidence="2" id="KW-1185">Reference proteome</keyword>
<gene>
    <name evidence="1" type="ORF">dnm_085820</name>
</gene>
<protein>
    <submittedName>
        <fullName evidence="1">Uncharacterized protein</fullName>
    </submittedName>
</protein>
<name>A0A975GT08_9BACT</name>
<dbReference type="AlphaFoldDB" id="A0A975GT08"/>
<sequence length="40" mass="4553">MTGEASQSDYEQIRSDILAPIKKSKCIIHFWISSDKSILL</sequence>